<proteinExistence type="predicted"/>
<dbReference type="AlphaFoldDB" id="G3PTL6"/>
<organism evidence="1">
    <name type="scientific">Gasterosteus aculeatus</name>
    <name type="common">Three-spined stickleback</name>
    <dbReference type="NCBI Taxonomy" id="69293"/>
    <lineage>
        <taxon>Eukaryota</taxon>
        <taxon>Metazoa</taxon>
        <taxon>Chordata</taxon>
        <taxon>Craniata</taxon>
        <taxon>Vertebrata</taxon>
        <taxon>Euteleostomi</taxon>
        <taxon>Actinopterygii</taxon>
        <taxon>Neopterygii</taxon>
        <taxon>Teleostei</taxon>
        <taxon>Neoteleostei</taxon>
        <taxon>Acanthomorphata</taxon>
        <taxon>Eupercaria</taxon>
        <taxon>Perciformes</taxon>
        <taxon>Cottioidei</taxon>
        <taxon>Gasterosteales</taxon>
        <taxon>Gasterosteidae</taxon>
        <taxon>Gasterosteus</taxon>
    </lineage>
</organism>
<dbReference type="Ensembl" id="ENSGACT00000020992.1">
    <property type="protein sequence ID" value="ENSGACP00000020952.1"/>
    <property type="gene ID" value="ENSGACG00000015876.1"/>
</dbReference>
<accession>G3PTL6</accession>
<name>G3PTL6_GASAC</name>
<evidence type="ECO:0000313" key="1">
    <source>
        <dbReference type="Ensembl" id="ENSGACP00000020952.1"/>
    </source>
</evidence>
<reference evidence="1" key="2">
    <citation type="submission" date="2024-04" db="UniProtKB">
        <authorList>
            <consortium name="Ensembl"/>
        </authorList>
    </citation>
    <scope>IDENTIFICATION</scope>
</reference>
<dbReference type="Bgee" id="ENSGACG00000015876">
    <property type="expression patterns" value="Expressed in embryo and 13 other cell types or tissues"/>
</dbReference>
<dbReference type="InParanoid" id="G3PTL6"/>
<reference evidence="1" key="1">
    <citation type="submission" date="2006-01" db="EMBL/GenBank/DDBJ databases">
        <authorList>
            <person name="Lindblad-Toh K."/>
            <person name="Mauceli E."/>
            <person name="Grabherr M."/>
            <person name="Chang J.L."/>
            <person name="Lander E.S."/>
        </authorList>
    </citation>
    <scope>NUCLEOTIDE SEQUENCE [LARGE SCALE GENOMIC DNA]</scope>
</reference>
<protein>
    <submittedName>
        <fullName evidence="1">Uncharacterized protein</fullName>
    </submittedName>
</protein>
<sequence length="91" mass="9834">MFEVVPKSYIRISKIQKVSLWLAVDLKTRQVLLIAVEALLTSSAALTSPSPPLLFADSSLWLPPAVLSSMTQSAPSLQLPLWHSLHAASPA</sequence>